<dbReference type="AlphaFoldDB" id="C9ZE33"/>
<feature type="domain" description="HTH cro/C1-type" evidence="1">
    <location>
        <begin position="148"/>
        <end position="215"/>
    </location>
</feature>
<dbReference type="HOGENOM" id="CLU_1049396_0_0_11"/>
<dbReference type="EMBL" id="FN554889">
    <property type="protein sequence ID" value="CBG73465.1"/>
    <property type="molecule type" value="Genomic_DNA"/>
</dbReference>
<dbReference type="InterPro" id="IPR001387">
    <property type="entry name" value="Cro/C1-type_HTH"/>
</dbReference>
<sequence>MPEPHERLDEAMNQRRLELRLKWRDLAEAAGITYEALRAIRRGESRPTEFTARALDAVLKWAPGSVYAILAGGDPSSLQPATGEGQAETPLAAEALSPSEALRRVVRSSARELGVSPEGFDEAMRLARQDLEEAAPPADATRTDLSDLLRARRTEVGLSLEAVAAATVDPRREERLVEADWLDRLERAALDPSEHPEYPQLEALANALDLDPGEVQEAAGAQFMDVHTVWSEDGQVRAVVTGELDAEDMAKVQNLMRLYRQAPRR</sequence>
<keyword evidence="3" id="KW-1185">Reference proteome</keyword>
<dbReference type="Proteomes" id="UP000001444">
    <property type="component" value="Chromosome"/>
</dbReference>
<dbReference type="SMART" id="SM00530">
    <property type="entry name" value="HTH_XRE"/>
    <property type="match status" value="2"/>
</dbReference>
<protein>
    <submittedName>
        <fullName evidence="2">Putative phage protein</fullName>
    </submittedName>
</protein>
<dbReference type="RefSeq" id="WP_013004022.1">
    <property type="nucleotide sequence ID" value="NC_013929.1"/>
</dbReference>
<feature type="domain" description="HTH cro/C1-type" evidence="1">
    <location>
        <begin position="11"/>
        <end position="66"/>
    </location>
</feature>
<accession>C9ZE33</accession>
<proteinExistence type="predicted"/>
<dbReference type="SUPFAM" id="SSF47413">
    <property type="entry name" value="lambda repressor-like DNA-binding domains"/>
    <property type="match status" value="1"/>
</dbReference>
<evidence type="ECO:0000313" key="3">
    <source>
        <dbReference type="Proteomes" id="UP000001444"/>
    </source>
</evidence>
<dbReference type="GO" id="GO:0003677">
    <property type="term" value="F:DNA binding"/>
    <property type="evidence" value="ECO:0007669"/>
    <property type="project" value="InterPro"/>
</dbReference>
<dbReference type="GeneID" id="25123612"/>
<dbReference type="eggNOG" id="ENOG5030HIB">
    <property type="taxonomic scope" value="Bacteria"/>
</dbReference>
<evidence type="ECO:0000259" key="1">
    <source>
        <dbReference type="SMART" id="SM00530"/>
    </source>
</evidence>
<dbReference type="KEGG" id="scb:SCAB_64621"/>
<dbReference type="InterPro" id="IPR010982">
    <property type="entry name" value="Lambda_DNA-bd_dom_sf"/>
</dbReference>
<dbReference type="STRING" id="680198.SCAB_64621"/>
<reference evidence="2 3" key="1">
    <citation type="journal article" date="2010" name="Mol. Plant Microbe Interact.">
        <title>Streptomyces scabies 87-22 contains a coronafacic acid-like biosynthetic cluster that contributes to plant-microbe interactions.</title>
        <authorList>
            <person name="Bignell D.R."/>
            <person name="Seipke R.F."/>
            <person name="Huguet-Tapia J.C."/>
            <person name="Chambers A.H."/>
            <person name="Parry R.J."/>
            <person name="Loria R."/>
        </authorList>
    </citation>
    <scope>NUCLEOTIDE SEQUENCE [LARGE SCALE GENOMIC DNA]</scope>
    <source>
        <strain evidence="2 3">87.22</strain>
    </source>
</reference>
<evidence type="ECO:0000313" key="2">
    <source>
        <dbReference type="EMBL" id="CBG73465.1"/>
    </source>
</evidence>
<organism evidence="2 3">
    <name type="scientific">Streptomyces scabiei (strain 87.22)</name>
    <dbReference type="NCBI Taxonomy" id="680198"/>
    <lineage>
        <taxon>Bacteria</taxon>
        <taxon>Bacillati</taxon>
        <taxon>Actinomycetota</taxon>
        <taxon>Actinomycetes</taxon>
        <taxon>Kitasatosporales</taxon>
        <taxon>Streptomycetaceae</taxon>
        <taxon>Streptomyces</taxon>
    </lineage>
</organism>
<dbReference type="Pfam" id="PF13560">
    <property type="entry name" value="HTH_31"/>
    <property type="match status" value="1"/>
</dbReference>
<dbReference type="CDD" id="cd00093">
    <property type="entry name" value="HTH_XRE"/>
    <property type="match status" value="1"/>
</dbReference>
<dbReference type="Pfam" id="PF01381">
    <property type="entry name" value="HTH_3"/>
    <property type="match status" value="1"/>
</dbReference>
<gene>
    <name evidence="2" type="ordered locus">SCAB_64621</name>
</gene>
<name>C9ZE33_STRSW</name>
<dbReference type="Gene3D" id="1.10.260.40">
    <property type="entry name" value="lambda repressor-like DNA-binding domains"/>
    <property type="match status" value="2"/>
</dbReference>